<evidence type="ECO:0000313" key="2">
    <source>
        <dbReference type="Proteomes" id="UP000230778"/>
    </source>
</evidence>
<reference evidence="1 2" key="1">
    <citation type="submission" date="2017-09" db="EMBL/GenBank/DDBJ databases">
        <title>Depth-based differentiation of microbial function through sediment-hosted aquifers and enrichment of novel symbionts in the deep terrestrial subsurface.</title>
        <authorList>
            <person name="Probst A.J."/>
            <person name="Ladd B."/>
            <person name="Jarett J.K."/>
            <person name="Geller-Mcgrath D.E."/>
            <person name="Sieber C.M."/>
            <person name="Emerson J.B."/>
            <person name="Anantharaman K."/>
            <person name="Thomas B.C."/>
            <person name="Malmstrom R."/>
            <person name="Stieglmeier M."/>
            <person name="Klingl A."/>
            <person name="Woyke T."/>
            <person name="Ryan C.M."/>
            <person name="Banfield J.F."/>
        </authorList>
    </citation>
    <scope>NUCLEOTIDE SEQUENCE [LARGE SCALE GENOMIC DNA]</scope>
    <source>
        <strain evidence="1">CG18_big_fil_WC_8_21_14_2_50_37_10</strain>
    </source>
</reference>
<proteinExistence type="predicted"/>
<sequence length="80" mass="9417">MDINLLDFPIKHYHERIPVPPRGLISTTKALIILLNLIKIPHQILVLIKDKPKTKFCLDYSIRILSLINWWGINQILFVF</sequence>
<dbReference type="EMBL" id="PCUC01000046">
    <property type="protein sequence ID" value="PIQ07343.1"/>
    <property type="molecule type" value="Genomic_DNA"/>
</dbReference>
<accession>A0A2H0FL15</accession>
<gene>
    <name evidence="1" type="ORF">COW72_00825</name>
</gene>
<comment type="caution">
    <text evidence="1">The sequence shown here is derived from an EMBL/GenBank/DDBJ whole genome shotgun (WGS) entry which is preliminary data.</text>
</comment>
<evidence type="ECO:0000313" key="1">
    <source>
        <dbReference type="EMBL" id="PIQ07343.1"/>
    </source>
</evidence>
<dbReference type="AlphaFoldDB" id="A0A2H0FL15"/>
<protein>
    <submittedName>
        <fullName evidence="1">Uncharacterized protein</fullName>
    </submittedName>
</protein>
<dbReference type="Proteomes" id="UP000230778">
    <property type="component" value="Unassembled WGS sequence"/>
</dbReference>
<name>A0A2H0FL15_9BACT</name>
<organism evidence="1 2">
    <name type="scientific">Candidatus Nealsonbacteria bacterium CG18_big_fil_WC_8_21_14_2_50_37_10</name>
    <dbReference type="NCBI Taxonomy" id="1974717"/>
    <lineage>
        <taxon>Bacteria</taxon>
        <taxon>Candidatus Nealsoniibacteriota</taxon>
    </lineage>
</organism>